<gene>
    <name evidence="2" type="ORF">LEP1GSC067_3637</name>
</gene>
<accession>M3CRV8</accession>
<feature type="transmembrane region" description="Helical" evidence="1">
    <location>
        <begin position="53"/>
        <end position="71"/>
    </location>
</feature>
<protein>
    <submittedName>
        <fullName evidence="2">Uncharacterized protein</fullName>
    </submittedName>
</protein>
<dbReference type="AlphaFoldDB" id="M3CRV8"/>
<dbReference type="Proteomes" id="UP000011754">
    <property type="component" value="Unassembled WGS sequence"/>
</dbReference>
<evidence type="ECO:0000256" key="1">
    <source>
        <dbReference type="SAM" id="Phobius"/>
    </source>
</evidence>
<proteinExistence type="predicted"/>
<keyword evidence="1" id="KW-0472">Membrane</keyword>
<name>M3CRV8_LEPIR</name>
<keyword evidence="1" id="KW-0812">Transmembrane</keyword>
<dbReference type="EMBL" id="AKWW02000012">
    <property type="protein sequence ID" value="EMF44384.1"/>
    <property type="molecule type" value="Genomic_DNA"/>
</dbReference>
<organism evidence="2 3">
    <name type="scientific">Leptospira interrogans serovar Lora str. TE 1992</name>
    <dbReference type="NCBI Taxonomy" id="1193028"/>
    <lineage>
        <taxon>Bacteria</taxon>
        <taxon>Pseudomonadati</taxon>
        <taxon>Spirochaetota</taxon>
        <taxon>Spirochaetia</taxon>
        <taxon>Leptospirales</taxon>
        <taxon>Leptospiraceae</taxon>
        <taxon>Leptospira</taxon>
    </lineage>
</organism>
<reference evidence="2 3" key="1">
    <citation type="submission" date="2013-01" db="EMBL/GenBank/DDBJ databases">
        <authorList>
            <person name="Harkins D.M."/>
            <person name="Durkin A.S."/>
            <person name="Brinkac L.M."/>
            <person name="Haft D.H."/>
            <person name="Selengut J.D."/>
            <person name="Sanka R."/>
            <person name="DePew J."/>
            <person name="Purushe J."/>
            <person name="Hartskeerl R.A."/>
            <person name="Ahmed A."/>
            <person name="van der Linden H."/>
            <person name="Goris M.G.A."/>
            <person name="Vinetz J.M."/>
            <person name="Sutton G.G."/>
            <person name="Nierman W.C."/>
            <person name="Fouts D.E."/>
        </authorList>
    </citation>
    <scope>NUCLEOTIDE SEQUENCE [LARGE SCALE GENOMIC DNA]</scope>
    <source>
        <strain evidence="2 3">TE 1992</strain>
    </source>
</reference>
<keyword evidence="1" id="KW-1133">Transmembrane helix</keyword>
<sequence length="95" mass="10939">MYRVGKIVEDSNLSKKDKVFVIETIRETKELLNKGVSESILADKWRDWVFDKWLAISLFVLGIVTLLVFKVKSWVSWIPNFSIFNSGGQNARSTT</sequence>
<evidence type="ECO:0000313" key="3">
    <source>
        <dbReference type="Proteomes" id="UP000011754"/>
    </source>
</evidence>
<comment type="caution">
    <text evidence="2">The sequence shown here is derived from an EMBL/GenBank/DDBJ whole genome shotgun (WGS) entry which is preliminary data.</text>
</comment>
<evidence type="ECO:0000313" key="2">
    <source>
        <dbReference type="EMBL" id="EMF44384.1"/>
    </source>
</evidence>